<dbReference type="InterPro" id="IPR013783">
    <property type="entry name" value="Ig-like_fold"/>
</dbReference>
<dbReference type="SUPFAM" id="SSF52279">
    <property type="entry name" value="Beta-D-glucan exohydrolase, C-terminal domain"/>
    <property type="match status" value="1"/>
</dbReference>
<dbReference type="GO" id="GO:0009251">
    <property type="term" value="P:glucan catabolic process"/>
    <property type="evidence" value="ECO:0007669"/>
    <property type="project" value="TreeGrafter"/>
</dbReference>
<dbReference type="InterPro" id="IPR036881">
    <property type="entry name" value="Glyco_hydro_3_C_sf"/>
</dbReference>
<dbReference type="GO" id="GO:0008422">
    <property type="term" value="F:beta-glucosidase activity"/>
    <property type="evidence" value="ECO:0007669"/>
    <property type="project" value="TreeGrafter"/>
</dbReference>
<dbReference type="InterPro" id="IPR017853">
    <property type="entry name" value="GH"/>
</dbReference>
<proteinExistence type="predicted"/>
<evidence type="ECO:0000313" key="4">
    <source>
        <dbReference type="Proteomes" id="UP000326779"/>
    </source>
</evidence>
<gene>
    <name evidence="3" type="ORF">D1010_01425</name>
</gene>
<dbReference type="Pfam" id="PF14310">
    <property type="entry name" value="Fn3-like"/>
    <property type="match status" value="1"/>
</dbReference>
<dbReference type="PANTHER" id="PTHR30620:SF123">
    <property type="entry name" value="BETA-XYLOSIDASE"/>
    <property type="match status" value="1"/>
</dbReference>
<protein>
    <submittedName>
        <fullName evidence="3">Family 3 glycosyl hydrolase</fullName>
    </submittedName>
</protein>
<dbReference type="AlphaFoldDB" id="A0A5P8M1Q8"/>
<dbReference type="SMART" id="SM01217">
    <property type="entry name" value="Fn3_like"/>
    <property type="match status" value="1"/>
</dbReference>
<sequence>MAPYQNDTLPIRVRVQDLLARMTTQEKIGQVNQHLYGWQSYTRHGSEFTLTDQFKTHVAWGGGLGALYGLFRADPWSGRTPENGVPAAQSATVSNMVQQYVITHSRLGIPALIVEEAPHGHQALGAVSYPTNLGKSNSFDPALVAQCAQLQAAELAAKGVHLALVSTLDLLKDPRWGRSEETFGESPMLAAAYTQAVIHGFQGDLISNDCFLDHPADTNRHIGVVIKHLIGQGDALGGHNAGTVPLGEREVREVYGPLVASIRHAVGVMAAYNDIDGVPCHANRQLLTRWLRTANHFQGLVMADGTALDRLTDLTGSVAAAAQQALTAGVDLSLWDDVYTHIDQALAADPTLMTALDTAVARVLAVKFLLGLFDQPLVSPSEAAKLPKIITASHQANAKLAVESMTLVKNNGVLPLARNQKVAVIGPHTASIYDWLGDYTAPQAPDQFTSLTDAVRPYASQVCTALGSQLRVGVPDQDYRWLDEAEDCASESDAVILTLGGSSARAFDMHFLTNGALAAPQGNTDTGENVDLADLSLSADQLSLLRVIKNTGKPLIVVMVQGRPYDIRPVLAIADAVLLAWYPGQAGPQAVADILFGQTTPTGRLAISYPRSSGQLPVYYYQRHAAKNADYLDESGAPLLPFGAGLDYTTWIVHSLSLTHDLIEQRTAITVTAANTGQYDSSLPLLLFGRFRGTTVLPREKQLLATRRVTIPAGQKQTVTFTVPDTALTYYDAHMRSVLPDQVTFSVGDQTQTITTRYFHVKEN</sequence>
<dbReference type="PANTHER" id="PTHR30620">
    <property type="entry name" value="PERIPLASMIC BETA-GLUCOSIDASE-RELATED"/>
    <property type="match status" value="1"/>
</dbReference>
<dbReference type="KEGG" id="lhb:D1010_01425"/>
<dbReference type="RefSeq" id="WP_152260110.1">
    <property type="nucleotide sequence ID" value="NZ_CP045143.1"/>
</dbReference>
<name>A0A5P8M1Q8_9LACO</name>
<dbReference type="PRINTS" id="PR00133">
    <property type="entry name" value="GLHYDRLASE3"/>
</dbReference>
<evidence type="ECO:0000259" key="2">
    <source>
        <dbReference type="SMART" id="SM01217"/>
    </source>
</evidence>
<evidence type="ECO:0000313" key="3">
    <source>
        <dbReference type="EMBL" id="QFR22214.1"/>
    </source>
</evidence>
<dbReference type="InterPro" id="IPR002772">
    <property type="entry name" value="Glyco_hydro_3_C"/>
</dbReference>
<dbReference type="InterPro" id="IPR036962">
    <property type="entry name" value="Glyco_hydro_3_N_sf"/>
</dbReference>
<reference evidence="3 4" key="1">
    <citation type="submission" date="2019-10" db="EMBL/GenBank/DDBJ databases">
        <title>The completed genome of Lactobacillus harbinensis M1.</title>
        <authorList>
            <person name="Zheng Y."/>
        </authorList>
    </citation>
    <scope>NUCLEOTIDE SEQUENCE [LARGE SCALE GENOMIC DNA]</scope>
    <source>
        <strain evidence="3 4">M1</strain>
    </source>
</reference>
<dbReference type="InterPro" id="IPR026891">
    <property type="entry name" value="Fn3-like"/>
</dbReference>
<dbReference type="Gene3D" id="3.20.20.300">
    <property type="entry name" value="Glycoside hydrolase, family 3, N-terminal domain"/>
    <property type="match status" value="1"/>
</dbReference>
<dbReference type="EMBL" id="CP045143">
    <property type="protein sequence ID" value="QFR22214.1"/>
    <property type="molecule type" value="Genomic_DNA"/>
</dbReference>
<dbReference type="InterPro" id="IPR001764">
    <property type="entry name" value="Glyco_hydro_3_N"/>
</dbReference>
<keyword evidence="1 3" id="KW-0378">Hydrolase</keyword>
<dbReference type="Gene3D" id="2.60.40.10">
    <property type="entry name" value="Immunoglobulins"/>
    <property type="match status" value="1"/>
</dbReference>
<dbReference type="Gene3D" id="3.40.50.1700">
    <property type="entry name" value="Glycoside hydrolase family 3 C-terminal domain"/>
    <property type="match status" value="1"/>
</dbReference>
<dbReference type="InterPro" id="IPR051915">
    <property type="entry name" value="Cellulose_Degrad_GH3"/>
</dbReference>
<dbReference type="Pfam" id="PF00933">
    <property type="entry name" value="Glyco_hydro_3"/>
    <property type="match status" value="1"/>
</dbReference>
<dbReference type="Pfam" id="PF01915">
    <property type="entry name" value="Glyco_hydro_3_C"/>
    <property type="match status" value="1"/>
</dbReference>
<accession>A0A5P8M1Q8</accession>
<dbReference type="Proteomes" id="UP000326779">
    <property type="component" value="Chromosome"/>
</dbReference>
<evidence type="ECO:0000256" key="1">
    <source>
        <dbReference type="ARBA" id="ARBA00022801"/>
    </source>
</evidence>
<organism evidence="3 4">
    <name type="scientific">Schleiferilactobacillus harbinensis</name>
    <dbReference type="NCBI Taxonomy" id="304207"/>
    <lineage>
        <taxon>Bacteria</taxon>
        <taxon>Bacillati</taxon>
        <taxon>Bacillota</taxon>
        <taxon>Bacilli</taxon>
        <taxon>Lactobacillales</taxon>
        <taxon>Lactobacillaceae</taxon>
        <taxon>Schleiferilactobacillus</taxon>
    </lineage>
</organism>
<feature type="domain" description="Fibronectin type III-like" evidence="2">
    <location>
        <begin position="683"/>
        <end position="751"/>
    </location>
</feature>
<dbReference type="SUPFAM" id="SSF51445">
    <property type="entry name" value="(Trans)glycosidases"/>
    <property type="match status" value="1"/>
</dbReference>